<evidence type="ECO:0000256" key="2">
    <source>
        <dbReference type="ARBA" id="ARBA00022490"/>
    </source>
</evidence>
<dbReference type="Gene3D" id="1.20.960.40">
    <property type="match status" value="1"/>
</dbReference>
<dbReference type="OrthoDB" id="5970631at2759"/>
<dbReference type="GO" id="GO:0015630">
    <property type="term" value="C:microtubule cytoskeleton"/>
    <property type="evidence" value="ECO:0007669"/>
    <property type="project" value="UniProtKB-ARBA"/>
</dbReference>
<organism evidence="5 6">
    <name type="scientific">Symbiodinium microadriaticum</name>
    <name type="common">Dinoflagellate</name>
    <name type="synonym">Zooxanthella microadriatica</name>
    <dbReference type="NCBI Taxonomy" id="2951"/>
    <lineage>
        <taxon>Eukaryota</taxon>
        <taxon>Sar</taxon>
        <taxon>Alveolata</taxon>
        <taxon>Dinophyceae</taxon>
        <taxon>Suessiales</taxon>
        <taxon>Symbiodiniaceae</taxon>
        <taxon>Symbiodinium</taxon>
    </lineage>
</organism>
<comment type="caution">
    <text evidence="5">The sequence shown here is derived from an EMBL/GenBank/DDBJ whole genome shotgun (WGS) entry which is preliminary data.</text>
</comment>
<keyword evidence="2" id="KW-0963">Cytoplasm</keyword>
<evidence type="ECO:0000256" key="3">
    <source>
        <dbReference type="ARBA" id="ARBA00023212"/>
    </source>
</evidence>
<comment type="subcellular location">
    <subcellularLocation>
        <location evidence="1">Cytoplasm</location>
        <location evidence="1">Cytoskeleton</location>
    </subcellularLocation>
</comment>
<keyword evidence="6" id="KW-1185">Reference proteome</keyword>
<dbReference type="InterPro" id="IPR006594">
    <property type="entry name" value="LisH"/>
</dbReference>
<feature type="compositionally biased region" description="Basic and acidic residues" evidence="4">
    <location>
        <begin position="137"/>
        <end position="150"/>
    </location>
</feature>
<feature type="compositionally biased region" description="Polar residues" evidence="4">
    <location>
        <begin position="309"/>
        <end position="325"/>
    </location>
</feature>
<accession>A0A1Q9CC17</accession>
<protein>
    <submittedName>
        <fullName evidence="5">FGFR1 oncogene partner</fullName>
    </submittedName>
</protein>
<evidence type="ECO:0000313" key="6">
    <source>
        <dbReference type="Proteomes" id="UP000186817"/>
    </source>
</evidence>
<feature type="region of interest" description="Disordered" evidence="4">
    <location>
        <begin position="211"/>
        <end position="333"/>
    </location>
</feature>
<gene>
    <name evidence="5" type="primary">FGFR1OP</name>
    <name evidence="5" type="ORF">AK812_SmicGene39124</name>
</gene>
<keyword evidence="3" id="KW-0206">Cytoskeleton</keyword>
<reference evidence="5 6" key="1">
    <citation type="submission" date="2016-02" db="EMBL/GenBank/DDBJ databases">
        <title>Genome analysis of coral dinoflagellate symbionts highlights evolutionary adaptations to a symbiotic lifestyle.</title>
        <authorList>
            <person name="Aranda M."/>
            <person name="Li Y."/>
            <person name="Liew Y.J."/>
            <person name="Baumgarten S."/>
            <person name="Simakov O."/>
            <person name="Wilson M."/>
            <person name="Piel J."/>
            <person name="Ashoor H."/>
            <person name="Bougouffa S."/>
            <person name="Bajic V.B."/>
            <person name="Ryu T."/>
            <person name="Ravasi T."/>
            <person name="Bayer T."/>
            <person name="Micklem G."/>
            <person name="Kim H."/>
            <person name="Bhak J."/>
            <person name="Lajeunesse T.C."/>
            <person name="Voolstra C.R."/>
        </authorList>
    </citation>
    <scope>NUCLEOTIDE SEQUENCE [LARGE SCALE GENOMIC DNA]</scope>
    <source>
        <strain evidence="5 6">CCMP2467</strain>
    </source>
</reference>
<dbReference type="Proteomes" id="UP000186817">
    <property type="component" value="Unassembled WGS sequence"/>
</dbReference>
<sequence length="333" mass="35560">MTNEQLSSFEELKSTVVKSLETSGLLSQIRAQLRANVFKAIESSQGVSGTQAKELSDRSPFTLLSMELVAEFFQFHGLHHSLSVFLCEAQLTTSCTEAPTSLRRRSELIAEMDLEHSEAENCSVLEHLVEARRVDVPHRSVSEPEKEEPKVQVQAPTQKELAPPKKHRSDTWATPASHSREGERRAERLHRRLSDPLGGTDALQSLSQQMAPGSLTSPVGLTAWGPGRGRDIGMLTTSPLGQRQRLPPLSGESAPSMAPPARLTAVLAPSSPNLSPANSSVGTVKEGASLEPSDASASGVSTVLPHASPATSPGDSAGTLSSQQYDYLDGVSA</sequence>
<evidence type="ECO:0000313" key="5">
    <source>
        <dbReference type="EMBL" id="OLP80469.1"/>
    </source>
</evidence>
<evidence type="ECO:0000256" key="1">
    <source>
        <dbReference type="ARBA" id="ARBA00004245"/>
    </source>
</evidence>
<dbReference type="PANTHER" id="PTHR15431:SF4">
    <property type="entry name" value="PROTEIN TONNEAU 1B"/>
    <property type="match status" value="1"/>
</dbReference>
<feature type="region of interest" description="Disordered" evidence="4">
    <location>
        <begin position="137"/>
        <end position="187"/>
    </location>
</feature>
<evidence type="ECO:0000256" key="4">
    <source>
        <dbReference type="SAM" id="MobiDB-lite"/>
    </source>
</evidence>
<feature type="compositionally biased region" description="Low complexity" evidence="4">
    <location>
        <begin position="265"/>
        <end position="281"/>
    </location>
</feature>
<dbReference type="Pfam" id="PF16045">
    <property type="entry name" value="LisH_2"/>
    <property type="match status" value="1"/>
</dbReference>
<dbReference type="EMBL" id="LSRX01001377">
    <property type="protein sequence ID" value="OLP80469.1"/>
    <property type="molecule type" value="Genomic_DNA"/>
</dbReference>
<name>A0A1Q9CC17_SYMMI</name>
<proteinExistence type="predicted"/>
<dbReference type="PROSITE" id="PS50896">
    <property type="entry name" value="LISH"/>
    <property type="match status" value="1"/>
</dbReference>
<dbReference type="PANTHER" id="PTHR15431">
    <property type="entry name" value="FGFR1 ONCOGENE PARTNER/LISH DOMAIN-CONTAINING PROTEIN"/>
    <property type="match status" value="1"/>
</dbReference>
<dbReference type="AlphaFoldDB" id="A0A1Q9CC17"/>